<feature type="region of interest" description="Disordered" evidence="6">
    <location>
        <begin position="40"/>
        <end position="73"/>
    </location>
</feature>
<reference evidence="8" key="2">
    <citation type="submission" date="2021-04" db="EMBL/GenBank/DDBJ databases">
        <authorList>
            <person name="Gilroy R."/>
        </authorList>
    </citation>
    <scope>NUCLEOTIDE SEQUENCE</scope>
    <source>
        <strain evidence="8">CHK33-5263</strain>
    </source>
</reference>
<dbReference type="Gene3D" id="2.20.28.10">
    <property type="match status" value="2"/>
</dbReference>
<accession>A0A9D2IVD4</accession>
<dbReference type="EMBL" id="DXBS01000105">
    <property type="protein sequence ID" value="HIZ24868.1"/>
    <property type="molecule type" value="Genomic_DNA"/>
</dbReference>
<dbReference type="InterPro" id="IPR024934">
    <property type="entry name" value="Rubredoxin-like_dom"/>
</dbReference>
<dbReference type="SUPFAM" id="SSF57802">
    <property type="entry name" value="Rubredoxin-like"/>
    <property type="match status" value="2"/>
</dbReference>
<dbReference type="InterPro" id="IPR048574">
    <property type="entry name" value="RUBY_RBDX"/>
</dbReference>
<dbReference type="Pfam" id="PF21349">
    <property type="entry name" value="RUBY_RBDX"/>
    <property type="match status" value="1"/>
</dbReference>
<feature type="domain" description="Rubredoxin-like" evidence="7">
    <location>
        <begin position="185"/>
        <end position="219"/>
    </location>
</feature>
<dbReference type="PANTHER" id="PTHR48136">
    <property type="entry name" value="RUBREDOXIN-LIKE SUPERFAMILY PROTEIN"/>
    <property type="match status" value="1"/>
</dbReference>
<comment type="cofactor">
    <cofactor evidence="1">
        <name>Fe(3+)</name>
        <dbReference type="ChEBI" id="CHEBI:29034"/>
    </cofactor>
</comment>
<dbReference type="AlphaFoldDB" id="A0A9D2IVD4"/>
<dbReference type="Proteomes" id="UP000824044">
    <property type="component" value="Unassembled WGS sequence"/>
</dbReference>
<dbReference type="GO" id="GO:0005506">
    <property type="term" value="F:iron ion binding"/>
    <property type="evidence" value="ECO:0007669"/>
    <property type="project" value="InterPro"/>
</dbReference>
<dbReference type="CDD" id="cd00730">
    <property type="entry name" value="rubredoxin"/>
    <property type="match status" value="1"/>
</dbReference>
<keyword evidence="4" id="KW-0249">Electron transport</keyword>
<evidence type="ECO:0000256" key="3">
    <source>
        <dbReference type="ARBA" id="ARBA00022723"/>
    </source>
</evidence>
<evidence type="ECO:0000313" key="9">
    <source>
        <dbReference type="Proteomes" id="UP000824044"/>
    </source>
</evidence>
<proteinExistence type="predicted"/>
<keyword evidence="2" id="KW-0813">Transport</keyword>
<evidence type="ECO:0000256" key="6">
    <source>
        <dbReference type="SAM" id="MobiDB-lite"/>
    </source>
</evidence>
<feature type="domain" description="Rubredoxin-like" evidence="7">
    <location>
        <begin position="2"/>
        <end position="43"/>
    </location>
</feature>
<dbReference type="PANTHER" id="PTHR48136:SF1">
    <property type="entry name" value="RUBREDOXIN-LIKE SUPERFAMILY PROTEIN"/>
    <property type="match status" value="1"/>
</dbReference>
<evidence type="ECO:0000259" key="7">
    <source>
        <dbReference type="PROSITE" id="PS50903"/>
    </source>
</evidence>
<protein>
    <submittedName>
        <fullName evidence="8">Rubredoxin</fullName>
    </submittedName>
</protein>
<evidence type="ECO:0000313" key="8">
    <source>
        <dbReference type="EMBL" id="HIZ24868.1"/>
    </source>
</evidence>
<evidence type="ECO:0000256" key="1">
    <source>
        <dbReference type="ARBA" id="ARBA00001965"/>
    </source>
</evidence>
<evidence type="ECO:0000256" key="5">
    <source>
        <dbReference type="ARBA" id="ARBA00023004"/>
    </source>
</evidence>
<dbReference type="PROSITE" id="PS00202">
    <property type="entry name" value="RUBREDOXIN"/>
    <property type="match status" value="1"/>
</dbReference>
<dbReference type="InterPro" id="IPR018527">
    <property type="entry name" value="Rubredoxin_Fe_BS"/>
</dbReference>
<dbReference type="Pfam" id="PF00301">
    <property type="entry name" value="Rubredoxin"/>
    <property type="match status" value="1"/>
</dbReference>
<name>A0A9D2IVD4_9FIRM</name>
<reference evidence="8" key="1">
    <citation type="journal article" date="2021" name="PeerJ">
        <title>Extensive microbial diversity within the chicken gut microbiome revealed by metagenomics and culture.</title>
        <authorList>
            <person name="Gilroy R."/>
            <person name="Ravi A."/>
            <person name="Getino M."/>
            <person name="Pursley I."/>
            <person name="Horton D.L."/>
            <person name="Alikhan N.F."/>
            <person name="Baker D."/>
            <person name="Gharbi K."/>
            <person name="Hall N."/>
            <person name="Watson M."/>
            <person name="Adriaenssens E.M."/>
            <person name="Foster-Nyarko E."/>
            <person name="Jarju S."/>
            <person name="Secka A."/>
            <person name="Antonio M."/>
            <person name="Oren A."/>
            <person name="Chaudhuri R.R."/>
            <person name="La Ragione R."/>
            <person name="Hildebrand F."/>
            <person name="Pallen M.J."/>
        </authorList>
    </citation>
    <scope>NUCLEOTIDE SEQUENCE</scope>
    <source>
        <strain evidence="8">CHK33-5263</strain>
    </source>
</reference>
<comment type="caution">
    <text evidence="8">The sequence shown here is derived from an EMBL/GenBank/DDBJ whole genome shotgun (WGS) entry which is preliminary data.</text>
</comment>
<organism evidence="8 9">
    <name type="scientific">Candidatus Gallimonas intestinigallinarum</name>
    <dbReference type="NCBI Taxonomy" id="2838604"/>
    <lineage>
        <taxon>Bacteria</taxon>
        <taxon>Bacillati</taxon>
        <taxon>Bacillota</taxon>
        <taxon>Clostridia</taxon>
        <taxon>Candidatus Gallimonas</taxon>
    </lineage>
</organism>
<evidence type="ECO:0000256" key="4">
    <source>
        <dbReference type="ARBA" id="ARBA00022982"/>
    </source>
</evidence>
<gene>
    <name evidence="8" type="ORF">H9812_05315</name>
</gene>
<sequence length="225" mass="24974">MKYVCSICGYVYDEEKEGVPFEQLPSDWKCPRCGVPKQEFRAEEAEETPSAATPGVLERPEEGDAFEGDGEGSLTRLTPGELAAVCSNLARGCEKQYRPEEQALFLRLSKYFEGVSPRVENAAAEKLSEALQRDIDAYPALRKTADEAGDRGAARVCVWGEKVTRMLSFLVGRYLREGEKMLEGTEIWVCSVCGFVYIGETPPEPCPVCKVPAWKFEKISGRKAV</sequence>
<keyword evidence="3" id="KW-0479">Metal-binding</keyword>
<evidence type="ECO:0000256" key="2">
    <source>
        <dbReference type="ARBA" id="ARBA00022448"/>
    </source>
</evidence>
<feature type="compositionally biased region" description="Acidic residues" evidence="6">
    <location>
        <begin position="61"/>
        <end position="70"/>
    </location>
</feature>
<dbReference type="PROSITE" id="PS50903">
    <property type="entry name" value="RUBREDOXIN_LIKE"/>
    <property type="match status" value="2"/>
</dbReference>
<keyword evidence="5" id="KW-0408">Iron</keyword>
<dbReference type="InterPro" id="IPR024935">
    <property type="entry name" value="Rubredoxin_dom"/>
</dbReference>
<dbReference type="CDD" id="cd00729">
    <property type="entry name" value="rubredoxin_SM"/>
    <property type="match status" value="1"/>
</dbReference>